<dbReference type="EMBL" id="JACGWN010000010">
    <property type="protein sequence ID" value="KAL0427191.1"/>
    <property type="molecule type" value="Genomic_DNA"/>
</dbReference>
<name>A0AAW2VD50_9LAMI</name>
<feature type="region of interest" description="Disordered" evidence="1">
    <location>
        <begin position="1"/>
        <end position="23"/>
    </location>
</feature>
<reference evidence="2" key="1">
    <citation type="submission" date="2020-06" db="EMBL/GenBank/DDBJ databases">
        <authorList>
            <person name="Li T."/>
            <person name="Hu X."/>
            <person name="Zhang T."/>
            <person name="Song X."/>
            <person name="Zhang H."/>
            <person name="Dai N."/>
            <person name="Sheng W."/>
            <person name="Hou X."/>
            <person name="Wei L."/>
        </authorList>
    </citation>
    <scope>NUCLEOTIDE SEQUENCE</scope>
    <source>
        <strain evidence="2">KEN1</strain>
        <tissue evidence="2">Leaf</tissue>
    </source>
</reference>
<reference evidence="2" key="2">
    <citation type="journal article" date="2024" name="Plant">
        <title>Genomic evolution and insights into agronomic trait innovations of Sesamum species.</title>
        <authorList>
            <person name="Miao H."/>
            <person name="Wang L."/>
            <person name="Qu L."/>
            <person name="Liu H."/>
            <person name="Sun Y."/>
            <person name="Le M."/>
            <person name="Wang Q."/>
            <person name="Wei S."/>
            <person name="Zheng Y."/>
            <person name="Lin W."/>
            <person name="Duan Y."/>
            <person name="Cao H."/>
            <person name="Xiong S."/>
            <person name="Wang X."/>
            <person name="Wei L."/>
            <person name="Li C."/>
            <person name="Ma Q."/>
            <person name="Ju M."/>
            <person name="Zhao R."/>
            <person name="Li G."/>
            <person name="Mu C."/>
            <person name="Tian Q."/>
            <person name="Mei H."/>
            <person name="Zhang T."/>
            <person name="Gao T."/>
            <person name="Zhang H."/>
        </authorList>
    </citation>
    <scope>NUCLEOTIDE SEQUENCE</scope>
    <source>
        <strain evidence="2">KEN1</strain>
    </source>
</reference>
<evidence type="ECO:0000256" key="1">
    <source>
        <dbReference type="SAM" id="MobiDB-lite"/>
    </source>
</evidence>
<dbReference type="AlphaFoldDB" id="A0AAW2VD50"/>
<proteinExistence type="predicted"/>
<evidence type="ECO:0000313" key="2">
    <source>
        <dbReference type="EMBL" id="KAL0427191.1"/>
    </source>
</evidence>
<protein>
    <submittedName>
        <fullName evidence="2">Uncharacterized protein</fullName>
    </submittedName>
</protein>
<organism evidence="2">
    <name type="scientific">Sesamum latifolium</name>
    <dbReference type="NCBI Taxonomy" id="2727402"/>
    <lineage>
        <taxon>Eukaryota</taxon>
        <taxon>Viridiplantae</taxon>
        <taxon>Streptophyta</taxon>
        <taxon>Embryophyta</taxon>
        <taxon>Tracheophyta</taxon>
        <taxon>Spermatophyta</taxon>
        <taxon>Magnoliopsida</taxon>
        <taxon>eudicotyledons</taxon>
        <taxon>Gunneridae</taxon>
        <taxon>Pentapetalae</taxon>
        <taxon>asterids</taxon>
        <taxon>lamiids</taxon>
        <taxon>Lamiales</taxon>
        <taxon>Pedaliaceae</taxon>
        <taxon>Sesamum</taxon>
    </lineage>
</organism>
<accession>A0AAW2VD50</accession>
<sequence length="84" mass="9310">MSSAPRGELQATHRASDEMRQGPCTLWRAQGRALNWKRAPVCPSSSRQGEVRACSPHGNLEACELREGSWLRTPMASSRSYVPN</sequence>
<comment type="caution">
    <text evidence="2">The sequence shown here is derived from an EMBL/GenBank/DDBJ whole genome shotgun (WGS) entry which is preliminary data.</text>
</comment>
<gene>
    <name evidence="2" type="ORF">Slati_2893900</name>
</gene>